<feature type="signal peptide" evidence="1">
    <location>
        <begin position="1"/>
        <end position="26"/>
    </location>
</feature>
<protein>
    <recommendedName>
        <fullName evidence="4">Lipoprotein</fullName>
    </recommendedName>
</protein>
<sequence length="216" mass="23957">MKTTSFRFFILCIILGTTACSSNDSAENETSSPEKKLYDYYVDTNMQKSIDQLGIIIHKGNTPPTVEGIYKIDPLRCTMSNFSDGMLGVDLGASTLTLSNQNTVNLSVDFKNFTIYSYEDKNETWEGKGSFISGEGNKFSILLHSNGELENGIYKAKFQNLIILSGELDVKDDKIKGIKNLQLASIMSDDYQDPYNTLISIGQGRLFTNSYAAANN</sequence>
<evidence type="ECO:0000313" key="3">
    <source>
        <dbReference type="Proteomes" id="UP000050443"/>
    </source>
</evidence>
<dbReference type="PROSITE" id="PS51257">
    <property type="entry name" value="PROKAR_LIPOPROTEIN"/>
    <property type="match status" value="1"/>
</dbReference>
<dbReference type="AlphaFoldDB" id="A0A0N8VLW2"/>
<evidence type="ECO:0008006" key="4">
    <source>
        <dbReference type="Google" id="ProtNLM"/>
    </source>
</evidence>
<comment type="caution">
    <text evidence="2">The sequence shown here is derived from an EMBL/GenBank/DDBJ whole genome shotgun (WGS) entry which is preliminary data.</text>
</comment>
<keyword evidence="1" id="KW-0732">Signal</keyword>
<evidence type="ECO:0000256" key="1">
    <source>
        <dbReference type="SAM" id="SignalP"/>
    </source>
</evidence>
<organism evidence="2 3">
    <name type="scientific">Flavobacterium aquidurense</name>
    <dbReference type="NCBI Taxonomy" id="362413"/>
    <lineage>
        <taxon>Bacteria</taxon>
        <taxon>Pseudomonadati</taxon>
        <taxon>Bacteroidota</taxon>
        <taxon>Flavobacteriia</taxon>
        <taxon>Flavobacteriales</taxon>
        <taxon>Flavobacteriaceae</taxon>
        <taxon>Flavobacterium</taxon>
    </lineage>
</organism>
<dbReference type="RefSeq" id="WP_055098369.1">
    <property type="nucleotide sequence ID" value="NZ_JRLF01000015.1"/>
</dbReference>
<proteinExistence type="predicted"/>
<dbReference type="OrthoDB" id="673254at2"/>
<evidence type="ECO:0000313" key="2">
    <source>
        <dbReference type="EMBL" id="KQB37636.1"/>
    </source>
</evidence>
<reference evidence="2 3" key="1">
    <citation type="submission" date="2014-09" db="EMBL/GenBank/DDBJ databases">
        <title>Genome sequence of Flavobacterium aquidurense RC62.</title>
        <authorList>
            <person name="Kim J.F."/>
            <person name="Kwak M.-J."/>
        </authorList>
    </citation>
    <scope>NUCLEOTIDE SEQUENCE [LARGE SCALE GENOMIC DNA]</scope>
    <source>
        <strain evidence="2 3">RC62</strain>
    </source>
</reference>
<dbReference type="EMBL" id="JRLF01000015">
    <property type="protein sequence ID" value="KQB37636.1"/>
    <property type="molecule type" value="Genomic_DNA"/>
</dbReference>
<accession>A0A0N8VLW2</accession>
<dbReference type="PATRIC" id="fig|362413.3.peg.2750"/>
<gene>
    <name evidence="2" type="ORF">RC62_2802</name>
</gene>
<dbReference type="Proteomes" id="UP000050443">
    <property type="component" value="Unassembled WGS sequence"/>
</dbReference>
<feature type="chain" id="PRO_5006033274" description="Lipoprotein" evidence="1">
    <location>
        <begin position="27"/>
        <end position="216"/>
    </location>
</feature>
<name>A0A0N8VLW2_9FLAO</name>
<dbReference type="STRING" id="362413.RC62_2802"/>